<dbReference type="InterPro" id="IPR027417">
    <property type="entry name" value="P-loop_NTPase"/>
</dbReference>
<comment type="similarity">
    <text evidence="2 6">Belongs to the ORC4 family.</text>
</comment>
<comment type="subcellular location">
    <subcellularLocation>
        <location evidence="1 6">Nucleus</location>
    </subcellularLocation>
</comment>
<reference evidence="8 9" key="1">
    <citation type="journal article" date="2004" name="Nature">
        <title>Genome evolution in yeasts.</title>
        <authorList>
            <consortium name="Genolevures"/>
            <person name="Dujon B."/>
            <person name="Sherman D."/>
            <person name="Fischer G."/>
            <person name="Durrens P."/>
            <person name="Casaregola S."/>
            <person name="Lafontaine I."/>
            <person name="de Montigny J."/>
            <person name="Marck C."/>
            <person name="Neuveglise C."/>
            <person name="Talla E."/>
            <person name="Goffard N."/>
            <person name="Frangeul L."/>
            <person name="Aigle M."/>
            <person name="Anthouard V."/>
            <person name="Babour A."/>
            <person name="Barbe V."/>
            <person name="Barnay S."/>
            <person name="Blanchin S."/>
            <person name="Beckerich J.M."/>
            <person name="Beyne E."/>
            <person name="Bleykasten C."/>
            <person name="Boisrame A."/>
            <person name="Boyer J."/>
            <person name="Cattolico L."/>
            <person name="Confanioleri F."/>
            <person name="de Daruvar A."/>
            <person name="Despons L."/>
            <person name="Fabre E."/>
            <person name="Fairhead C."/>
            <person name="Ferry-Dumazet H."/>
            <person name="Groppi A."/>
            <person name="Hantraye F."/>
            <person name="Hennequin C."/>
            <person name="Jauniaux N."/>
            <person name="Joyet P."/>
            <person name="Kachouri R."/>
            <person name="Kerrest A."/>
            <person name="Koszul R."/>
            <person name="Lemaire M."/>
            <person name="Lesur I."/>
            <person name="Ma L."/>
            <person name="Muller H."/>
            <person name="Nicaud J.M."/>
            <person name="Nikolski M."/>
            <person name="Oztas S."/>
            <person name="Ozier-Kalogeropoulos O."/>
            <person name="Pellenz S."/>
            <person name="Potier S."/>
            <person name="Richard G.F."/>
            <person name="Straub M.L."/>
            <person name="Suleau A."/>
            <person name="Swennene D."/>
            <person name="Tekaia F."/>
            <person name="Wesolowski-Louvel M."/>
            <person name="Westhof E."/>
            <person name="Wirth B."/>
            <person name="Zeniou-Meyer M."/>
            <person name="Zivanovic I."/>
            <person name="Bolotin-Fukuhara M."/>
            <person name="Thierry A."/>
            <person name="Bouchier C."/>
            <person name="Caudron B."/>
            <person name="Scarpelli C."/>
            <person name="Gaillardin C."/>
            <person name="Weissenbach J."/>
            <person name="Wincker P."/>
            <person name="Souciet J.L."/>
        </authorList>
    </citation>
    <scope>NUCLEOTIDE SEQUENCE [LARGE SCALE GENOMIC DNA]</scope>
    <source>
        <strain evidence="9">ATCC 8585 / CBS 2359 / DSM 70799 / NBRC 1267 / NRRL Y-1140 / WM37</strain>
    </source>
</reference>
<evidence type="ECO:0000313" key="9">
    <source>
        <dbReference type="Proteomes" id="UP000000598"/>
    </source>
</evidence>
<evidence type="ECO:0000256" key="4">
    <source>
        <dbReference type="ARBA" id="ARBA00023125"/>
    </source>
</evidence>
<keyword evidence="9" id="KW-1185">Reference proteome</keyword>
<dbReference type="SUPFAM" id="SSF52540">
    <property type="entry name" value="P-loop containing nucleoside triphosphate hydrolases"/>
    <property type="match status" value="1"/>
</dbReference>
<dbReference type="eggNOG" id="KOG2228">
    <property type="taxonomic scope" value="Eukaryota"/>
</dbReference>
<protein>
    <recommendedName>
        <fullName evidence="6">Origin recognition complex subunit 4</fullName>
    </recommendedName>
</protein>
<dbReference type="KEGG" id="kla:KLLA0_C16984g"/>
<accession>Q6CSY0</accession>
<evidence type="ECO:0000256" key="3">
    <source>
        <dbReference type="ARBA" id="ARBA00022705"/>
    </source>
</evidence>
<dbReference type="InParanoid" id="Q6CSY0"/>
<evidence type="ECO:0000313" key="8">
    <source>
        <dbReference type="EMBL" id="CAH01810.1"/>
    </source>
</evidence>
<evidence type="ECO:0000256" key="5">
    <source>
        <dbReference type="ARBA" id="ARBA00023242"/>
    </source>
</evidence>
<name>Q6CSY0_KLULA</name>
<dbReference type="GO" id="GO:0005664">
    <property type="term" value="C:nuclear origin of replication recognition complex"/>
    <property type="evidence" value="ECO:0007669"/>
    <property type="project" value="TreeGrafter"/>
</dbReference>
<proteinExistence type="inferred from homology"/>
<dbReference type="InterPro" id="IPR032705">
    <property type="entry name" value="ORC4_C"/>
</dbReference>
<comment type="function">
    <text evidence="6">Component of the origin recognition complex (ORC) that binds origins of replication.</text>
</comment>
<dbReference type="Pfam" id="PF14629">
    <property type="entry name" value="ORC4_C"/>
    <property type="match status" value="1"/>
</dbReference>
<dbReference type="EMBL" id="CR382123">
    <property type="protein sequence ID" value="CAH01810.1"/>
    <property type="molecule type" value="Genomic_DNA"/>
</dbReference>
<dbReference type="PANTHER" id="PTHR12087:SF0">
    <property type="entry name" value="ORIGIN RECOGNITION COMPLEX SUBUNIT 4"/>
    <property type="match status" value="1"/>
</dbReference>
<keyword evidence="5 6" id="KW-0539">Nucleus</keyword>
<dbReference type="PANTHER" id="PTHR12087">
    <property type="entry name" value="ORIGIN RECOGNITION COMPLEX SUBUNIT 4"/>
    <property type="match status" value="1"/>
</dbReference>
<evidence type="ECO:0000256" key="2">
    <source>
        <dbReference type="ARBA" id="ARBA00005334"/>
    </source>
</evidence>
<dbReference type="OMA" id="QRIIYMP"/>
<keyword evidence="3 6" id="KW-0235">DNA replication</keyword>
<evidence type="ECO:0000256" key="1">
    <source>
        <dbReference type="ARBA" id="ARBA00004123"/>
    </source>
</evidence>
<dbReference type="HOGENOM" id="CLU_007115_4_0_1"/>
<dbReference type="Gene3D" id="3.40.50.300">
    <property type="entry name" value="P-loop containing nucleotide triphosphate hydrolases"/>
    <property type="match status" value="1"/>
</dbReference>
<organism evidence="8 9">
    <name type="scientific">Kluyveromyces lactis (strain ATCC 8585 / CBS 2359 / DSM 70799 / NBRC 1267 / NRRL Y-1140 / WM37)</name>
    <name type="common">Yeast</name>
    <name type="synonym">Candida sphaerica</name>
    <dbReference type="NCBI Taxonomy" id="284590"/>
    <lineage>
        <taxon>Eukaryota</taxon>
        <taxon>Fungi</taxon>
        <taxon>Dikarya</taxon>
        <taxon>Ascomycota</taxon>
        <taxon>Saccharomycotina</taxon>
        <taxon>Saccharomycetes</taxon>
        <taxon>Saccharomycetales</taxon>
        <taxon>Saccharomycetaceae</taxon>
        <taxon>Kluyveromyces</taxon>
    </lineage>
</organism>
<dbReference type="GO" id="GO:0006270">
    <property type="term" value="P:DNA replication initiation"/>
    <property type="evidence" value="ECO:0007669"/>
    <property type="project" value="TreeGrafter"/>
</dbReference>
<dbReference type="GO" id="GO:0003688">
    <property type="term" value="F:DNA replication origin binding"/>
    <property type="evidence" value="ECO:0007669"/>
    <property type="project" value="TreeGrafter"/>
</dbReference>
<dbReference type="PaxDb" id="284590-Q6CSY0"/>
<dbReference type="STRING" id="284590.Q6CSY0"/>
<feature type="domain" description="Origin recognition complex subunit 4 C-terminal" evidence="7">
    <location>
        <begin position="325"/>
        <end position="533"/>
    </location>
</feature>
<evidence type="ECO:0000256" key="6">
    <source>
        <dbReference type="PIRNR" id="PIRNR007858"/>
    </source>
</evidence>
<dbReference type="AlphaFoldDB" id="Q6CSY0"/>
<dbReference type="InterPro" id="IPR016527">
    <property type="entry name" value="ORC4"/>
</dbReference>
<dbReference type="FunFam" id="3.40.50.300:FF:001499">
    <property type="entry name" value="Origin recognition complex subunit 4, putative"/>
    <property type="match status" value="1"/>
</dbReference>
<dbReference type="FunCoup" id="Q6CSY0">
    <property type="interactions" value="821"/>
</dbReference>
<evidence type="ECO:0000259" key="7">
    <source>
        <dbReference type="Pfam" id="PF14629"/>
    </source>
</evidence>
<gene>
    <name evidence="8" type="ORF">KLLA0_C16984g</name>
</gene>
<keyword evidence="4 6" id="KW-0238">DNA-binding</keyword>
<dbReference type="Proteomes" id="UP000000598">
    <property type="component" value="Chromosome C"/>
</dbReference>
<sequence length="548" mass="62831">MDDLESEFGPIRKSVHKVNADEIIDDVKLDGKIKKIKLQRPVKRSSIGASNDSELDTAVVTKKTRTEDTAAQPIPLFGINKTPETKTFKRMKHYLTRKLNGTLGFKETKIPDFLENTSTQVDKLLRQCIIQKESHSAILIGPRSNYKDMIIKHHLEALRSTHNEQFIVINLNGSLHSENSAINSIAEQLEFELANRNVNSSKKVKAEELGLSEGTLTEVFDNILRLLDSFTVTPLKGVHSQKEKSEHVTLVFIFDEIDKFAGPVRQTLLYNLFDLVETSRIPVCVLGLTTKLAIMQFLENRVKSRFSQRIIYMPSISDYDQFKHVFKELLEVDDSTIPDQLRWNQFLDETLKNDDSEISRILRQNYENFKDIQLLQNAIFPTVALSKTYSELVESIKTCSKIKKYLANQLLDSISAKILSLSDLELAILISACRVALKNDEHINLTLVHEEFSKLGKIHKTTFADRFKMWTKHDMKNVWENLANQELITERGAISVRFTEDSAIQSANYNSSTMKAPFDLRTYQVCVTLQEMRLTIPKSSFFYSWTQL</sequence>
<dbReference type="PIRSF" id="PIRSF007858">
    <property type="entry name" value="ORC4"/>
    <property type="match status" value="1"/>
</dbReference>